<keyword evidence="1" id="KW-0812">Transmembrane</keyword>
<dbReference type="PANTHER" id="PTHR31600">
    <property type="entry name" value="TINY MACROCYSTS PROTEIN B-RELATED"/>
    <property type="match status" value="1"/>
</dbReference>
<name>A0A8S1ULV8_9CILI</name>
<keyword evidence="3" id="KW-1185">Reference proteome</keyword>
<gene>
    <name evidence="2" type="ORF">PPENT_87.1.T0410176</name>
</gene>
<accession>A0A8S1ULV8</accession>
<dbReference type="PANTHER" id="PTHR31600:SF2">
    <property type="entry name" value="GAMETE ENRICHED GENE 10 PROTEIN-RELATED"/>
    <property type="match status" value="1"/>
</dbReference>
<dbReference type="EMBL" id="CAJJDO010000041">
    <property type="protein sequence ID" value="CAD8164719.1"/>
    <property type="molecule type" value="Genomic_DNA"/>
</dbReference>
<evidence type="ECO:0000256" key="1">
    <source>
        <dbReference type="SAM" id="Phobius"/>
    </source>
</evidence>
<evidence type="ECO:0008006" key="4">
    <source>
        <dbReference type="Google" id="ProtNLM"/>
    </source>
</evidence>
<organism evidence="2 3">
    <name type="scientific">Paramecium pentaurelia</name>
    <dbReference type="NCBI Taxonomy" id="43138"/>
    <lineage>
        <taxon>Eukaryota</taxon>
        <taxon>Sar</taxon>
        <taxon>Alveolata</taxon>
        <taxon>Ciliophora</taxon>
        <taxon>Intramacronucleata</taxon>
        <taxon>Oligohymenophorea</taxon>
        <taxon>Peniculida</taxon>
        <taxon>Parameciidae</taxon>
        <taxon>Paramecium</taxon>
    </lineage>
</organism>
<feature type="transmembrane region" description="Helical" evidence="1">
    <location>
        <begin position="97"/>
        <end position="121"/>
    </location>
</feature>
<feature type="transmembrane region" description="Helical" evidence="1">
    <location>
        <begin position="179"/>
        <end position="205"/>
    </location>
</feature>
<feature type="transmembrane region" description="Helical" evidence="1">
    <location>
        <begin position="226"/>
        <end position="243"/>
    </location>
</feature>
<proteinExistence type="predicted"/>
<comment type="caution">
    <text evidence="2">The sequence shown here is derived from an EMBL/GenBank/DDBJ whole genome shotgun (WGS) entry which is preliminary data.</text>
</comment>
<feature type="transmembrane region" description="Helical" evidence="1">
    <location>
        <begin position="142"/>
        <end position="159"/>
    </location>
</feature>
<dbReference type="OrthoDB" id="299008at2759"/>
<keyword evidence="1" id="KW-1133">Transmembrane helix</keyword>
<protein>
    <recommendedName>
        <fullName evidence="4">Transmembrane protein</fullName>
    </recommendedName>
</protein>
<sequence>MEKENQTFNFQNLIIAMYVLKVKFDFSKKISGLLIFMSNLQPLCFIFELQNTNLASTLTLRMEKLDNHSNTYIYQILEILFRPSIKLIFIFGNYVEYAFFIVTFLILIHKIGLIIFTQYYFIQEKSQKFIKLAENSFFPKLFCYYLNIYQQLVGSYLFLEMNFICLTCLSKQLEQLENYGFLLVTLNILTMILLIIDSIGTIIINESTITNKVYGLEKLGITIYRYIYYVFIIIQSIIVIEFDQLHVEYILSAILLCQQLILILDLFIHFNYILHYQKYSLIIAISINLSISLSIFIVSTFNAQLLKLCCLIIFSLILKILLNLDQKNEKKQMLELFKTSKTNLNYLRFGLIFILNNEIYFQQEDLIIKILIAKWHTSRCKSKLCTFCSHISIQNPEQCCGITNEMYKQFVQQMISCFLQKSTANNNRSNQRDYSLLYAYFLFDFGWIIRSIKILDHLFQNKQPYQQPYYQQQIQSPSKYKFQENQLQLNDNNFDQYGLQKINNFQQLDYITKVQMKFIVQCGKSQISSSLIGSSLQATQQSMIQEFIEKSLKSESLIRYLERKVMETLMLKLKLYHNLKNTCTQSQDEINFNKQLYQLCEQVYEVNKLLKFQFKNTPNQKIHGLYTFFQGEILSNYYKSILFYKNSKSLEVELNKFQQIINFNINQKNVHFAILELCDDMQNLTLIGQSQNFYDNYGSNNEKQRSFEYLLPDFLIPYHNLYVKQFFENGTSKYYNAFQINFIMNNQHILTTVNMCHSMTNLFKSKNITFAVFLQEATQDKAFLVIDGTNMKCIFTKNLLILIGWSESEIKYLSALKEFNQVEISSIYPNFTTVIMEHQENEIKLSSVNMYFPSPQSSFESIQCEIKISPDKARQNLRLYNIECDIIIQRKQIGNYCYFILDIIKMAEFNRGRELSQIHQRLSLNSIKQNESLNQPLFLDCIVDQQDDSPHIGNLNSVNFINQQQIGSIQNISKPLLFQVNPIIFVNNSPVLNSRREETINQSEQQLITQRNSLIKQDIKSPSFINQQSIQSIDDKENSQFKSPILRLKESSDEQDKIHQNYELLQQILSISPSRYQKKFMVLFSIWFLLFIIFIIVQYIELKNDLDDLLSFGFMTSFYASIMGPHDLFFSMRVTITGYQQMNREGFLASNQLFQLTEPYYESIQLGYTELRDSLYDQLDNQYIKSFLDDVKVTMNFMNKNEEEIYAVEISFRDALFIILQYQHAQMITFNHRGSTSGQPYQISLFANYFMLHKECESLKISMYDYAIQMHKNMNYKLIILWIAFDLALIIFYIYLQFFQIEFFQQLDKFIQLIFLIDEPILNNEIQRFNDLIDSIKLNSNILFMYNPEHQLQQHLKKPLHSQKHQNQNQKYKQNFSAINKTRSLIKIFNIAFLIFLLSIILIFSLLSITSTQLFFNKYDDTLKLYEKIQEMKLRSGNLFLYREIFFRWENFTFLTENNKLELYDLIDKAQNAISNYIQISNTINFDYYLIDQNFIDLFNNINRNTLCQQIDEKFKNLSSVYCGLSFDGSFAKGMIVTLNYMSNLIKSQQEINNFTHRVEMQYYEQEGSQIVSRIFFVLVNQFNKSLKEQFDDLKLFLTVLSLSFGLLTISIQGLLFYYYSPYLGRIMKIIKRVVHLIPFESLMNNEILERQLKELKFRFQ</sequence>
<feature type="transmembrane region" description="Helical" evidence="1">
    <location>
        <begin position="1388"/>
        <end position="1409"/>
    </location>
</feature>
<feature type="transmembrane region" description="Helical" evidence="1">
    <location>
        <begin position="279"/>
        <end position="299"/>
    </location>
</feature>
<feature type="transmembrane region" description="Helical" evidence="1">
    <location>
        <begin position="1596"/>
        <end position="1620"/>
    </location>
</feature>
<keyword evidence="1" id="KW-0472">Membrane</keyword>
<reference evidence="2" key="1">
    <citation type="submission" date="2021-01" db="EMBL/GenBank/DDBJ databases">
        <authorList>
            <consortium name="Genoscope - CEA"/>
            <person name="William W."/>
        </authorList>
    </citation>
    <scope>NUCLEOTIDE SEQUENCE</scope>
</reference>
<feature type="transmembrane region" description="Helical" evidence="1">
    <location>
        <begin position="1278"/>
        <end position="1296"/>
    </location>
</feature>
<feature type="transmembrane region" description="Helical" evidence="1">
    <location>
        <begin position="1080"/>
        <end position="1100"/>
    </location>
</feature>
<feature type="transmembrane region" description="Helical" evidence="1">
    <location>
        <begin position="249"/>
        <end position="267"/>
    </location>
</feature>
<evidence type="ECO:0000313" key="2">
    <source>
        <dbReference type="EMBL" id="CAD8164719.1"/>
    </source>
</evidence>
<dbReference type="Proteomes" id="UP000689195">
    <property type="component" value="Unassembled WGS sequence"/>
</dbReference>
<feature type="transmembrane region" description="Helical" evidence="1">
    <location>
        <begin position="305"/>
        <end position="324"/>
    </location>
</feature>
<dbReference type="InterPro" id="IPR052994">
    <property type="entry name" value="Tiny_macrocysts_regulators"/>
</dbReference>
<feature type="transmembrane region" description="Helical" evidence="1">
    <location>
        <begin position="1112"/>
        <end position="1130"/>
    </location>
</feature>
<evidence type="ECO:0000313" key="3">
    <source>
        <dbReference type="Proteomes" id="UP000689195"/>
    </source>
</evidence>